<dbReference type="EMBL" id="JAMKFE010000003">
    <property type="protein sequence ID" value="MCM5679266.1"/>
    <property type="molecule type" value="Genomic_DNA"/>
</dbReference>
<keyword evidence="4" id="KW-1185">Reference proteome</keyword>
<dbReference type="RefSeq" id="WP_251777462.1">
    <property type="nucleotide sequence ID" value="NZ_JAMKFE010000003.1"/>
</dbReference>
<dbReference type="Proteomes" id="UP001165541">
    <property type="component" value="Unassembled WGS sequence"/>
</dbReference>
<proteinExistence type="predicted"/>
<protein>
    <submittedName>
        <fullName evidence="3">FxDxF family PEP-CTERM protein</fullName>
    </submittedName>
</protein>
<dbReference type="NCBIfam" id="NF038126">
    <property type="entry name" value="PEP_CTERM_FxDxF"/>
    <property type="match status" value="1"/>
</dbReference>
<reference evidence="3" key="1">
    <citation type="submission" date="2022-05" db="EMBL/GenBank/DDBJ databases">
        <title>Schlegelella sp. nov., isolated from mangrove soil.</title>
        <authorList>
            <person name="Liu Y."/>
            <person name="Ge X."/>
            <person name="Liu W."/>
        </authorList>
    </citation>
    <scope>NUCLEOTIDE SEQUENCE</scope>
    <source>
        <strain evidence="3">S2-27</strain>
    </source>
</reference>
<keyword evidence="1" id="KW-0732">Signal</keyword>
<feature type="signal peptide" evidence="1">
    <location>
        <begin position="1"/>
        <end position="25"/>
    </location>
</feature>
<feature type="domain" description="Ice-binding protein C-terminal" evidence="2">
    <location>
        <begin position="139"/>
        <end position="163"/>
    </location>
</feature>
<evidence type="ECO:0000313" key="4">
    <source>
        <dbReference type="Proteomes" id="UP001165541"/>
    </source>
</evidence>
<accession>A0ABT0YKK6</accession>
<feature type="chain" id="PRO_5047332380" evidence="1">
    <location>
        <begin position="26"/>
        <end position="166"/>
    </location>
</feature>
<organism evidence="3 4">
    <name type="scientific">Caldimonas mangrovi</name>
    <dbReference type="NCBI Taxonomy" id="2944811"/>
    <lineage>
        <taxon>Bacteria</taxon>
        <taxon>Pseudomonadati</taxon>
        <taxon>Pseudomonadota</taxon>
        <taxon>Betaproteobacteria</taxon>
        <taxon>Burkholderiales</taxon>
        <taxon>Sphaerotilaceae</taxon>
        <taxon>Caldimonas</taxon>
    </lineage>
</organism>
<evidence type="ECO:0000256" key="1">
    <source>
        <dbReference type="SAM" id="SignalP"/>
    </source>
</evidence>
<dbReference type="InterPro" id="IPR013424">
    <property type="entry name" value="Ice-binding_C"/>
</dbReference>
<evidence type="ECO:0000313" key="3">
    <source>
        <dbReference type="EMBL" id="MCM5679266.1"/>
    </source>
</evidence>
<sequence>MKFKSIVASTVVAFAGVGLAPAAHADDLGLIGSAWTWFGNSFGRTLASFTDYYTFEVDGTSGVVGGTLELDLGKLYNVNVASVSLSGESLSGDLVDFDPSNGFTFSNLLAGSYTMTVSGSAPGAFGGSYVGALHAIASPAPEPEVYAMAALGLLGVGFAARRRKSR</sequence>
<gene>
    <name evidence="3" type="ORF">M8A51_06945</name>
</gene>
<evidence type="ECO:0000259" key="2">
    <source>
        <dbReference type="Pfam" id="PF07589"/>
    </source>
</evidence>
<dbReference type="Pfam" id="PF07589">
    <property type="entry name" value="PEP-CTERM"/>
    <property type="match status" value="1"/>
</dbReference>
<name>A0ABT0YKK6_9BURK</name>
<comment type="caution">
    <text evidence="3">The sequence shown here is derived from an EMBL/GenBank/DDBJ whole genome shotgun (WGS) entry which is preliminary data.</text>
</comment>